<comment type="caution">
    <text evidence="7">The sequence shown here is derived from an EMBL/GenBank/DDBJ whole genome shotgun (WGS) entry which is preliminary data.</text>
</comment>
<dbReference type="SUPFAM" id="SSF88946">
    <property type="entry name" value="Sigma2 domain of RNA polymerase sigma factors"/>
    <property type="match status" value="1"/>
</dbReference>
<dbReference type="Gene3D" id="1.10.10.10">
    <property type="entry name" value="Winged helix-like DNA-binding domain superfamily/Winged helix DNA-binding domain"/>
    <property type="match status" value="1"/>
</dbReference>
<dbReference type="PANTHER" id="PTHR43133">
    <property type="entry name" value="RNA POLYMERASE ECF-TYPE SIGMA FACTO"/>
    <property type="match status" value="1"/>
</dbReference>
<sequence length="194" mass="22557">MHDSPRNDKELFTLISEGDETAFRQLFHLYAPQFRAMALHLTKTASVTEDIVQETFLRLWISRDKLREIEQPRSWLMRIVFYQCFTFLRKRNVHDKAIANLSVVEPAFTLDEDMAYAAMKEQVGIAIQQLPPQAKRIYLLSREQGLKIPEIASQLGLSPNTVKNALVRSLHAIRQHLEQLGMLLPAFMLWLLRI</sequence>
<dbReference type="InterPro" id="IPR007627">
    <property type="entry name" value="RNA_pol_sigma70_r2"/>
</dbReference>
<evidence type="ECO:0000259" key="6">
    <source>
        <dbReference type="Pfam" id="PF08281"/>
    </source>
</evidence>
<evidence type="ECO:0000313" key="8">
    <source>
        <dbReference type="Proteomes" id="UP000812961"/>
    </source>
</evidence>
<reference evidence="7 8" key="1">
    <citation type="submission" date="2021-08" db="EMBL/GenBank/DDBJ databases">
        <title>The genome sequence of Chitinophaga sp. B61.</title>
        <authorList>
            <person name="Zhang X."/>
        </authorList>
    </citation>
    <scope>NUCLEOTIDE SEQUENCE [LARGE SCALE GENOMIC DNA]</scope>
    <source>
        <strain evidence="7 8">B61</strain>
    </source>
</reference>
<dbReference type="PANTHER" id="PTHR43133:SF46">
    <property type="entry name" value="RNA POLYMERASE SIGMA-70 FACTOR ECF SUBFAMILY"/>
    <property type="match status" value="1"/>
</dbReference>
<comment type="similarity">
    <text evidence="1">Belongs to the sigma-70 factor family. ECF subfamily.</text>
</comment>
<evidence type="ECO:0000256" key="2">
    <source>
        <dbReference type="ARBA" id="ARBA00023015"/>
    </source>
</evidence>
<dbReference type="InterPro" id="IPR013325">
    <property type="entry name" value="RNA_pol_sigma_r2"/>
</dbReference>
<dbReference type="InterPro" id="IPR036388">
    <property type="entry name" value="WH-like_DNA-bd_sf"/>
</dbReference>
<feature type="domain" description="RNA polymerase sigma factor 70 region 4 type 2" evidence="6">
    <location>
        <begin position="126"/>
        <end position="170"/>
    </location>
</feature>
<organism evidence="7 8">
    <name type="scientific">Chitinophaga rhizophila</name>
    <dbReference type="NCBI Taxonomy" id="2866212"/>
    <lineage>
        <taxon>Bacteria</taxon>
        <taxon>Pseudomonadati</taxon>
        <taxon>Bacteroidota</taxon>
        <taxon>Chitinophagia</taxon>
        <taxon>Chitinophagales</taxon>
        <taxon>Chitinophagaceae</taxon>
        <taxon>Chitinophaga</taxon>
    </lineage>
</organism>
<feature type="domain" description="RNA polymerase sigma-70 region 2" evidence="5">
    <location>
        <begin position="26"/>
        <end position="92"/>
    </location>
</feature>
<keyword evidence="3" id="KW-0731">Sigma factor</keyword>
<evidence type="ECO:0000256" key="4">
    <source>
        <dbReference type="ARBA" id="ARBA00023163"/>
    </source>
</evidence>
<dbReference type="RefSeq" id="WP_220248080.1">
    <property type="nucleotide sequence ID" value="NZ_JAICCF010000001.1"/>
</dbReference>
<dbReference type="InterPro" id="IPR013249">
    <property type="entry name" value="RNA_pol_sigma70_r4_t2"/>
</dbReference>
<keyword evidence="8" id="KW-1185">Reference proteome</keyword>
<dbReference type="Gene3D" id="1.10.1740.10">
    <property type="match status" value="1"/>
</dbReference>
<dbReference type="Proteomes" id="UP000812961">
    <property type="component" value="Unassembled WGS sequence"/>
</dbReference>
<keyword evidence="4" id="KW-0804">Transcription</keyword>
<accession>A0ABS7G8G7</accession>
<name>A0ABS7G8G7_9BACT</name>
<protein>
    <submittedName>
        <fullName evidence="7">Sigma-70 family RNA polymerase sigma factor</fullName>
    </submittedName>
</protein>
<evidence type="ECO:0000313" key="7">
    <source>
        <dbReference type="EMBL" id="MBW8682843.1"/>
    </source>
</evidence>
<dbReference type="InterPro" id="IPR039425">
    <property type="entry name" value="RNA_pol_sigma-70-like"/>
</dbReference>
<dbReference type="EMBL" id="JAICCF010000001">
    <property type="protein sequence ID" value="MBW8682843.1"/>
    <property type="molecule type" value="Genomic_DNA"/>
</dbReference>
<dbReference type="Pfam" id="PF08281">
    <property type="entry name" value="Sigma70_r4_2"/>
    <property type="match status" value="1"/>
</dbReference>
<dbReference type="SUPFAM" id="SSF88659">
    <property type="entry name" value="Sigma3 and sigma4 domains of RNA polymerase sigma factors"/>
    <property type="match status" value="1"/>
</dbReference>
<evidence type="ECO:0000256" key="3">
    <source>
        <dbReference type="ARBA" id="ARBA00023082"/>
    </source>
</evidence>
<proteinExistence type="inferred from homology"/>
<dbReference type="Pfam" id="PF04542">
    <property type="entry name" value="Sigma70_r2"/>
    <property type="match status" value="1"/>
</dbReference>
<dbReference type="InterPro" id="IPR014284">
    <property type="entry name" value="RNA_pol_sigma-70_dom"/>
</dbReference>
<keyword evidence="2" id="KW-0805">Transcription regulation</keyword>
<dbReference type="NCBIfam" id="TIGR02937">
    <property type="entry name" value="sigma70-ECF"/>
    <property type="match status" value="1"/>
</dbReference>
<gene>
    <name evidence="7" type="ORF">K1Y79_00735</name>
</gene>
<evidence type="ECO:0000256" key="1">
    <source>
        <dbReference type="ARBA" id="ARBA00010641"/>
    </source>
</evidence>
<evidence type="ECO:0000259" key="5">
    <source>
        <dbReference type="Pfam" id="PF04542"/>
    </source>
</evidence>
<dbReference type="InterPro" id="IPR013324">
    <property type="entry name" value="RNA_pol_sigma_r3/r4-like"/>
</dbReference>